<evidence type="ECO:0000313" key="3">
    <source>
        <dbReference type="Proteomes" id="UP000230233"/>
    </source>
</evidence>
<dbReference type="STRING" id="1611254.A0A2G5SFB9"/>
<accession>A0A2G5SFB9</accession>
<dbReference type="AlphaFoldDB" id="A0A2G5SFB9"/>
<dbReference type="OrthoDB" id="5806932at2759"/>
<dbReference type="PROSITE" id="PS50011">
    <property type="entry name" value="PROTEIN_KINASE_DOM"/>
    <property type="match status" value="1"/>
</dbReference>
<dbReference type="GO" id="GO:0004672">
    <property type="term" value="F:protein kinase activity"/>
    <property type="evidence" value="ECO:0007669"/>
    <property type="project" value="InterPro"/>
</dbReference>
<name>A0A2G5SFB9_9PELO</name>
<protein>
    <recommendedName>
        <fullName evidence="1">Protein kinase domain-containing protein</fullName>
    </recommendedName>
</protein>
<dbReference type="SUPFAM" id="SSF56112">
    <property type="entry name" value="Protein kinase-like (PK-like)"/>
    <property type="match status" value="1"/>
</dbReference>
<dbReference type="Gene3D" id="3.30.200.20">
    <property type="entry name" value="Phosphorylase Kinase, domain 1"/>
    <property type="match status" value="1"/>
</dbReference>
<dbReference type="InterPro" id="IPR000719">
    <property type="entry name" value="Prot_kinase_dom"/>
</dbReference>
<comment type="caution">
    <text evidence="2">The sequence shown here is derived from an EMBL/GenBank/DDBJ whole genome shotgun (WGS) entry which is preliminary data.</text>
</comment>
<proteinExistence type="predicted"/>
<reference evidence="3" key="1">
    <citation type="submission" date="2017-10" db="EMBL/GenBank/DDBJ databases">
        <title>Rapid genome shrinkage in a self-fertile nematode reveals novel sperm competition proteins.</title>
        <authorList>
            <person name="Yin D."/>
            <person name="Schwarz E.M."/>
            <person name="Thomas C.G."/>
            <person name="Felde R.L."/>
            <person name="Korf I.F."/>
            <person name="Cutter A.D."/>
            <person name="Schartner C.M."/>
            <person name="Ralston E.J."/>
            <person name="Meyer B.J."/>
            <person name="Haag E.S."/>
        </authorList>
    </citation>
    <scope>NUCLEOTIDE SEQUENCE [LARGE SCALE GENOMIC DNA]</scope>
    <source>
        <strain evidence="3">JU1422</strain>
    </source>
</reference>
<evidence type="ECO:0000259" key="1">
    <source>
        <dbReference type="PROSITE" id="PS50011"/>
    </source>
</evidence>
<dbReference type="Proteomes" id="UP000230233">
    <property type="component" value="Unassembled WGS sequence"/>
</dbReference>
<dbReference type="PANTHER" id="PTHR11909">
    <property type="entry name" value="CASEIN KINASE-RELATED"/>
    <property type="match status" value="1"/>
</dbReference>
<dbReference type="EMBL" id="PDUG01000011">
    <property type="protein sequence ID" value="PIC13717.1"/>
    <property type="molecule type" value="Genomic_DNA"/>
</dbReference>
<keyword evidence="3" id="KW-1185">Reference proteome</keyword>
<dbReference type="InterPro" id="IPR050235">
    <property type="entry name" value="CK1_Ser-Thr_kinase"/>
</dbReference>
<dbReference type="InterPro" id="IPR011009">
    <property type="entry name" value="Kinase-like_dom_sf"/>
</dbReference>
<evidence type="ECO:0000313" key="2">
    <source>
        <dbReference type="EMBL" id="PIC13717.1"/>
    </source>
</evidence>
<dbReference type="Pfam" id="PF00069">
    <property type="entry name" value="Pkinase"/>
    <property type="match status" value="1"/>
</dbReference>
<dbReference type="SMART" id="SM00220">
    <property type="entry name" value="S_TKc"/>
    <property type="match status" value="1"/>
</dbReference>
<sequence length="292" mass="33482">MYRAIHTPHQGSVLYSRYMVLGRLAVGSGSTIFRVEDVRNSNAVRAMKMARLTDGDQHSFDLEIMALTKCKGSSNFPQLVDHFVNKSYRVIVMTLEGEMIRDVLGRNRVKCFSNQNTLRIARQLLNALHFLHSNGFLHRTVNNENVLIKKTGLHLVVTLCDLNHVTPTESRQKLEHPGYYASLHAALGENFEERDDMVSAMYLVGELSGFIIFDFVVNDLIEAKKKFHYNPCSFFPDHKKWIGRLVQLIDRMGEGKKIDMDSLDRQYQKAIEGVSPYRPIVFKTVKNVVYVE</sequence>
<gene>
    <name evidence="2" type="ORF">B9Z55_027579</name>
</gene>
<dbReference type="GO" id="GO:0005524">
    <property type="term" value="F:ATP binding"/>
    <property type="evidence" value="ECO:0007669"/>
    <property type="project" value="InterPro"/>
</dbReference>
<dbReference type="Gene3D" id="1.10.510.10">
    <property type="entry name" value="Transferase(Phosphotransferase) domain 1"/>
    <property type="match status" value="1"/>
</dbReference>
<organism evidence="2 3">
    <name type="scientific">Caenorhabditis nigoni</name>
    <dbReference type="NCBI Taxonomy" id="1611254"/>
    <lineage>
        <taxon>Eukaryota</taxon>
        <taxon>Metazoa</taxon>
        <taxon>Ecdysozoa</taxon>
        <taxon>Nematoda</taxon>
        <taxon>Chromadorea</taxon>
        <taxon>Rhabditida</taxon>
        <taxon>Rhabditina</taxon>
        <taxon>Rhabditomorpha</taxon>
        <taxon>Rhabditoidea</taxon>
        <taxon>Rhabditidae</taxon>
        <taxon>Peloderinae</taxon>
        <taxon>Caenorhabditis</taxon>
    </lineage>
</organism>
<feature type="domain" description="Protein kinase" evidence="1">
    <location>
        <begin position="18"/>
        <end position="292"/>
    </location>
</feature>